<organism evidence="2 3">
    <name type="scientific">Penicillium citrinum</name>
    <dbReference type="NCBI Taxonomy" id="5077"/>
    <lineage>
        <taxon>Eukaryota</taxon>
        <taxon>Fungi</taxon>
        <taxon>Dikarya</taxon>
        <taxon>Ascomycota</taxon>
        <taxon>Pezizomycotina</taxon>
        <taxon>Eurotiomycetes</taxon>
        <taxon>Eurotiomycetidae</taxon>
        <taxon>Eurotiales</taxon>
        <taxon>Aspergillaceae</taxon>
        <taxon>Penicillium</taxon>
    </lineage>
</organism>
<gene>
    <name evidence="2" type="ORF">N7469_000411</name>
</gene>
<feature type="coiled-coil region" evidence="1">
    <location>
        <begin position="390"/>
        <end position="417"/>
    </location>
</feature>
<evidence type="ECO:0000313" key="3">
    <source>
        <dbReference type="Proteomes" id="UP001147733"/>
    </source>
</evidence>
<dbReference type="OrthoDB" id="5430668at2759"/>
<sequence>MALAGFAQCVPMEVTNEMALLCQGLIYWLRMKLSDWFMEATDIRAVLRMRSVEVLEWAEVAWPGIMYMWKVSVEEVFIVSRVFAFGFDSVLKRVLSESESSSLSNSDTDLLFESLSVLSASTIEIEKPSGKEKDPGLVLFEGYRERNGEDSDGSTPEVRPCIGDRQLSPSTLLYKHYLPDPGSGKASVFDGKSVEDFIERFEDMCKRRGVRKWKDLCQYFSEYLDKLLRWWVKYMEASKEEDWGSVKEAFCERYRDVDPERQWYIYIILDILRCTKKILSENMKQYVSDFVEVSDILLSQGKITKDFWCDMFITGLLDNLCEQVYCVVDVELEDSGKRIFAKVSKTVLQEVRIQENTIRRERAMEVYPNEDISWKPKEQILEKFLNIFQRANANSNIQDLLCEFEQLKIHLLKQEEKQEEKC</sequence>
<accession>A0A9W9PF08</accession>
<evidence type="ECO:0000256" key="1">
    <source>
        <dbReference type="SAM" id="Coils"/>
    </source>
</evidence>
<comment type="caution">
    <text evidence="2">The sequence shown here is derived from an EMBL/GenBank/DDBJ whole genome shotgun (WGS) entry which is preliminary data.</text>
</comment>
<reference evidence="2" key="1">
    <citation type="submission" date="2022-11" db="EMBL/GenBank/DDBJ databases">
        <authorList>
            <person name="Petersen C."/>
        </authorList>
    </citation>
    <scope>NUCLEOTIDE SEQUENCE</scope>
    <source>
        <strain evidence="2">IBT 23319</strain>
    </source>
</reference>
<dbReference type="RefSeq" id="XP_056505088.1">
    <property type="nucleotide sequence ID" value="XM_056639331.1"/>
</dbReference>
<proteinExistence type="predicted"/>
<keyword evidence="1" id="KW-0175">Coiled coil</keyword>
<reference evidence="2" key="2">
    <citation type="journal article" date="2023" name="IMA Fungus">
        <title>Comparative genomic study of the Penicillium genus elucidates a diverse pangenome and 15 lateral gene transfer events.</title>
        <authorList>
            <person name="Petersen C."/>
            <person name="Sorensen T."/>
            <person name="Nielsen M.R."/>
            <person name="Sondergaard T.E."/>
            <person name="Sorensen J.L."/>
            <person name="Fitzpatrick D.A."/>
            <person name="Frisvad J.C."/>
            <person name="Nielsen K.L."/>
        </authorList>
    </citation>
    <scope>NUCLEOTIDE SEQUENCE</scope>
    <source>
        <strain evidence="2">IBT 23319</strain>
    </source>
</reference>
<protein>
    <submittedName>
        <fullName evidence="2">Uncharacterized protein</fullName>
    </submittedName>
</protein>
<name>A0A9W9PF08_PENCI</name>
<dbReference type="Proteomes" id="UP001147733">
    <property type="component" value="Unassembled WGS sequence"/>
</dbReference>
<dbReference type="AlphaFoldDB" id="A0A9W9PF08"/>
<dbReference type="EMBL" id="JAPQKT010000001">
    <property type="protein sequence ID" value="KAJ5242084.1"/>
    <property type="molecule type" value="Genomic_DNA"/>
</dbReference>
<evidence type="ECO:0000313" key="2">
    <source>
        <dbReference type="EMBL" id="KAJ5242084.1"/>
    </source>
</evidence>
<dbReference type="GeneID" id="81378498"/>
<keyword evidence="3" id="KW-1185">Reference proteome</keyword>